<dbReference type="InterPro" id="IPR051206">
    <property type="entry name" value="NAMLAA_amidase_2"/>
</dbReference>
<evidence type="ECO:0000256" key="1">
    <source>
        <dbReference type="ARBA" id="ARBA00001561"/>
    </source>
</evidence>
<dbReference type="Gene3D" id="3.40.80.10">
    <property type="entry name" value="Peptidoglycan recognition protein-like"/>
    <property type="match status" value="1"/>
</dbReference>
<dbReference type="CDD" id="cd06583">
    <property type="entry name" value="PGRP"/>
    <property type="match status" value="1"/>
</dbReference>
<dbReference type="eggNOG" id="COG3023">
    <property type="taxonomic scope" value="Bacteria"/>
</dbReference>
<dbReference type="InterPro" id="IPR002502">
    <property type="entry name" value="Amidase_domain"/>
</dbReference>
<feature type="region of interest" description="Disordered" evidence="5">
    <location>
        <begin position="32"/>
        <end position="100"/>
    </location>
</feature>
<dbReference type="EMBL" id="CP000828">
    <property type="protein sequence ID" value="ABW27626.1"/>
    <property type="molecule type" value="Genomic_DNA"/>
</dbReference>
<evidence type="ECO:0000256" key="5">
    <source>
        <dbReference type="SAM" id="MobiDB-lite"/>
    </source>
</evidence>
<feature type="domain" description="N-acetylmuramoyl-L-alanine amidase" evidence="6">
    <location>
        <begin position="127"/>
        <end position="280"/>
    </location>
</feature>
<evidence type="ECO:0000256" key="2">
    <source>
        <dbReference type="ARBA" id="ARBA00011901"/>
    </source>
</evidence>
<dbReference type="RefSeq" id="WP_012163079.1">
    <property type="nucleotide sequence ID" value="NC_009925.1"/>
</dbReference>
<sequence>MTKSNVFLTLVLSIAAGLITSAFGFWSVTEKESASTSAAPKDPTPSTLSAPTPENLPDVQSDIVLADPEVVPPTAPLTPEPAPSNPAPITPQPPVPQRPLASVSSAFAQPREVKATVHPTNYGERFAKNVQGQSVQNNWLIVLHETVGSGMSAIRHFQTPHPRDEDQASYHALIFLDGTIVYLVPPEHRAFGAGNSVFIGANGPEAVKTNPDLPASVNNFAYHIALETPPDGNHNGPSHGGYSESQYQSLAWLIARTGVPSQRITTHAKVDRSGERSDPRSFDFSKFNTMLQQFYARS</sequence>
<dbReference type="GO" id="GO:0071555">
    <property type="term" value="P:cell wall organization"/>
    <property type="evidence" value="ECO:0007669"/>
    <property type="project" value="UniProtKB-KW"/>
</dbReference>
<dbReference type="SMART" id="SM00644">
    <property type="entry name" value="Ami_2"/>
    <property type="match status" value="1"/>
</dbReference>
<dbReference type="InterPro" id="IPR036505">
    <property type="entry name" value="Amidase/PGRP_sf"/>
</dbReference>
<dbReference type="STRING" id="329726.AM1_2619"/>
<dbReference type="HOGENOM" id="CLU_052963_1_1_3"/>
<dbReference type="Proteomes" id="UP000000268">
    <property type="component" value="Chromosome"/>
</dbReference>
<dbReference type="GO" id="GO:0009253">
    <property type="term" value="P:peptidoglycan catabolic process"/>
    <property type="evidence" value="ECO:0007669"/>
    <property type="project" value="InterPro"/>
</dbReference>
<dbReference type="GO" id="GO:0009254">
    <property type="term" value="P:peptidoglycan turnover"/>
    <property type="evidence" value="ECO:0007669"/>
    <property type="project" value="TreeGrafter"/>
</dbReference>
<accession>B0C6S0</accession>
<dbReference type="EC" id="3.5.1.28" evidence="2"/>
<dbReference type="GO" id="GO:0008745">
    <property type="term" value="F:N-acetylmuramoyl-L-alanine amidase activity"/>
    <property type="evidence" value="ECO:0007669"/>
    <property type="project" value="UniProtKB-EC"/>
</dbReference>
<dbReference type="AlphaFoldDB" id="B0C6S0"/>
<dbReference type="Pfam" id="PF01510">
    <property type="entry name" value="Amidase_2"/>
    <property type="match status" value="1"/>
</dbReference>
<organism evidence="7 8">
    <name type="scientific">Acaryochloris marina (strain MBIC 11017)</name>
    <dbReference type="NCBI Taxonomy" id="329726"/>
    <lineage>
        <taxon>Bacteria</taxon>
        <taxon>Bacillati</taxon>
        <taxon>Cyanobacteriota</taxon>
        <taxon>Cyanophyceae</taxon>
        <taxon>Acaryochloridales</taxon>
        <taxon>Acaryochloridaceae</taxon>
        <taxon>Acaryochloris</taxon>
    </lineage>
</organism>
<keyword evidence="3" id="KW-0378">Hydrolase</keyword>
<dbReference type="PANTHER" id="PTHR30417">
    <property type="entry name" value="N-ACETYLMURAMOYL-L-ALANINE AMIDASE AMID"/>
    <property type="match status" value="1"/>
</dbReference>
<proteinExistence type="predicted"/>
<reference evidence="7 8" key="1">
    <citation type="journal article" date="2008" name="Proc. Natl. Acad. Sci. U.S.A.">
        <title>Niche adaptation and genome expansion in the chlorophyll d-producing cyanobacterium Acaryochloris marina.</title>
        <authorList>
            <person name="Swingley W.D."/>
            <person name="Chen M."/>
            <person name="Cheung P.C."/>
            <person name="Conrad A.L."/>
            <person name="Dejesa L.C."/>
            <person name="Hao J."/>
            <person name="Honchak B.M."/>
            <person name="Karbach L.E."/>
            <person name="Kurdoglu A."/>
            <person name="Lahiri S."/>
            <person name="Mastrian S.D."/>
            <person name="Miyashita H."/>
            <person name="Page L."/>
            <person name="Ramakrishna P."/>
            <person name="Satoh S."/>
            <person name="Sattley W.M."/>
            <person name="Shimada Y."/>
            <person name="Taylor H.L."/>
            <person name="Tomo T."/>
            <person name="Tsuchiya T."/>
            <person name="Wang Z.T."/>
            <person name="Raymond J."/>
            <person name="Mimuro M."/>
            <person name="Blankenship R.E."/>
            <person name="Touchman J.W."/>
        </authorList>
    </citation>
    <scope>NUCLEOTIDE SEQUENCE [LARGE SCALE GENOMIC DNA]</scope>
    <source>
        <strain evidence="8">MBIC 11017</strain>
    </source>
</reference>
<gene>
    <name evidence="7" type="ordered locus">AM1_2619</name>
</gene>
<protein>
    <recommendedName>
        <fullName evidence="2">N-acetylmuramoyl-L-alanine amidase</fullName>
        <ecNumber evidence="2">3.5.1.28</ecNumber>
    </recommendedName>
</protein>
<evidence type="ECO:0000259" key="6">
    <source>
        <dbReference type="SMART" id="SM00644"/>
    </source>
</evidence>
<comment type="catalytic activity">
    <reaction evidence="1">
        <text>Hydrolyzes the link between N-acetylmuramoyl residues and L-amino acid residues in certain cell-wall glycopeptides.</text>
        <dbReference type="EC" id="3.5.1.28"/>
    </reaction>
</comment>
<feature type="compositionally biased region" description="Polar residues" evidence="5">
    <location>
        <begin position="34"/>
        <end position="52"/>
    </location>
</feature>
<dbReference type="SUPFAM" id="SSF55846">
    <property type="entry name" value="N-acetylmuramoyl-L-alanine amidase-like"/>
    <property type="match status" value="1"/>
</dbReference>
<evidence type="ECO:0000256" key="3">
    <source>
        <dbReference type="ARBA" id="ARBA00022801"/>
    </source>
</evidence>
<evidence type="ECO:0000313" key="8">
    <source>
        <dbReference type="Proteomes" id="UP000000268"/>
    </source>
</evidence>
<name>B0C6S0_ACAM1</name>
<feature type="compositionally biased region" description="Pro residues" evidence="5">
    <location>
        <begin position="70"/>
        <end position="97"/>
    </location>
</feature>
<evidence type="ECO:0000313" key="7">
    <source>
        <dbReference type="EMBL" id="ABW27626.1"/>
    </source>
</evidence>
<keyword evidence="4" id="KW-0961">Cell wall biogenesis/degradation</keyword>
<dbReference type="KEGG" id="amr:AM1_2619"/>
<keyword evidence="8" id="KW-1185">Reference proteome</keyword>
<evidence type="ECO:0000256" key="4">
    <source>
        <dbReference type="ARBA" id="ARBA00023316"/>
    </source>
</evidence>
<dbReference type="OrthoDB" id="505853at2"/>
<dbReference type="PANTHER" id="PTHR30417:SF1">
    <property type="entry name" value="N-ACETYLMURAMOYL-L-ALANINE AMIDASE AMID"/>
    <property type="match status" value="1"/>
</dbReference>